<dbReference type="Gene3D" id="3.30.70.20">
    <property type="match status" value="1"/>
</dbReference>
<dbReference type="PROSITE" id="PS00198">
    <property type="entry name" value="4FE4S_FER_1"/>
    <property type="match status" value="1"/>
</dbReference>
<proteinExistence type="predicted"/>
<feature type="domain" description="4Fe-4S ferredoxin-type" evidence="5">
    <location>
        <begin position="30"/>
        <end position="59"/>
    </location>
</feature>
<dbReference type="EMBL" id="VSSQ01007543">
    <property type="protein sequence ID" value="MPM36237.1"/>
    <property type="molecule type" value="Genomic_DNA"/>
</dbReference>
<reference evidence="6" key="1">
    <citation type="submission" date="2019-08" db="EMBL/GenBank/DDBJ databases">
        <authorList>
            <person name="Kucharzyk K."/>
            <person name="Murdoch R.W."/>
            <person name="Higgins S."/>
            <person name="Loffler F."/>
        </authorList>
    </citation>
    <scope>NUCLEOTIDE SEQUENCE</scope>
</reference>
<organism evidence="6">
    <name type="scientific">bioreactor metagenome</name>
    <dbReference type="NCBI Taxonomy" id="1076179"/>
    <lineage>
        <taxon>unclassified sequences</taxon>
        <taxon>metagenomes</taxon>
        <taxon>ecological metagenomes</taxon>
    </lineage>
</organism>
<evidence type="ECO:0000256" key="2">
    <source>
        <dbReference type="ARBA" id="ARBA00022723"/>
    </source>
</evidence>
<keyword evidence="2" id="KW-0479">Metal-binding</keyword>
<dbReference type="SUPFAM" id="SSF54862">
    <property type="entry name" value="4Fe-4S ferredoxins"/>
    <property type="match status" value="1"/>
</dbReference>
<evidence type="ECO:0000256" key="1">
    <source>
        <dbReference type="ARBA" id="ARBA00022485"/>
    </source>
</evidence>
<keyword evidence="3" id="KW-0408">Iron</keyword>
<dbReference type="GO" id="GO:0051539">
    <property type="term" value="F:4 iron, 4 sulfur cluster binding"/>
    <property type="evidence" value="ECO:0007669"/>
    <property type="project" value="UniProtKB-KW"/>
</dbReference>
<evidence type="ECO:0000256" key="4">
    <source>
        <dbReference type="ARBA" id="ARBA00023014"/>
    </source>
</evidence>
<protein>
    <recommendedName>
        <fullName evidence="5">4Fe-4S ferredoxin-type domain-containing protein</fullName>
    </recommendedName>
</protein>
<dbReference type="Pfam" id="PF12838">
    <property type="entry name" value="Fer4_7"/>
    <property type="match status" value="1"/>
</dbReference>
<keyword evidence="4" id="KW-0411">Iron-sulfur</keyword>
<name>A0A644Z6I7_9ZZZZ</name>
<comment type="caution">
    <text evidence="6">The sequence shown here is derived from an EMBL/GenBank/DDBJ whole genome shotgun (WGS) entry which is preliminary data.</text>
</comment>
<accession>A0A644Z6I7</accession>
<sequence length="59" mass="6690">MLKIHIERCKGCGICVAFCPKKVLAVNEIEKVEIVNEKDCIKCGQCETRCPDYAIFVEK</sequence>
<dbReference type="InterPro" id="IPR017900">
    <property type="entry name" value="4Fe4S_Fe_S_CS"/>
</dbReference>
<dbReference type="AlphaFoldDB" id="A0A644Z6I7"/>
<keyword evidence="1" id="KW-0004">4Fe-4S</keyword>
<feature type="domain" description="4Fe-4S ferredoxin-type" evidence="5">
    <location>
        <begin position="1"/>
        <end position="29"/>
    </location>
</feature>
<evidence type="ECO:0000313" key="6">
    <source>
        <dbReference type="EMBL" id="MPM36237.1"/>
    </source>
</evidence>
<dbReference type="PANTHER" id="PTHR43687:SF4">
    <property type="entry name" value="BLR5484 PROTEIN"/>
    <property type="match status" value="1"/>
</dbReference>
<dbReference type="PROSITE" id="PS51379">
    <property type="entry name" value="4FE4S_FER_2"/>
    <property type="match status" value="2"/>
</dbReference>
<evidence type="ECO:0000256" key="3">
    <source>
        <dbReference type="ARBA" id="ARBA00023004"/>
    </source>
</evidence>
<gene>
    <name evidence="6" type="ORF">SDC9_82832</name>
</gene>
<dbReference type="InterPro" id="IPR050572">
    <property type="entry name" value="Fe-S_Ferredoxin"/>
</dbReference>
<dbReference type="PANTHER" id="PTHR43687">
    <property type="entry name" value="ADENYLYLSULFATE REDUCTASE, BETA SUBUNIT"/>
    <property type="match status" value="1"/>
</dbReference>
<dbReference type="InterPro" id="IPR017896">
    <property type="entry name" value="4Fe4S_Fe-S-bd"/>
</dbReference>
<dbReference type="GO" id="GO:0046872">
    <property type="term" value="F:metal ion binding"/>
    <property type="evidence" value="ECO:0007669"/>
    <property type="project" value="UniProtKB-KW"/>
</dbReference>
<evidence type="ECO:0000259" key="5">
    <source>
        <dbReference type="PROSITE" id="PS51379"/>
    </source>
</evidence>